<comment type="caution">
    <text evidence="2">The sequence shown here is derived from an EMBL/GenBank/DDBJ whole genome shotgun (WGS) entry which is preliminary data.</text>
</comment>
<dbReference type="RefSeq" id="WP_124857901.1">
    <property type="nucleotide sequence ID" value="NZ_JBEXYX010000002.1"/>
</dbReference>
<dbReference type="SMART" id="SM00974">
    <property type="entry name" value="T5orf172"/>
    <property type="match status" value="1"/>
</dbReference>
<name>A0A3N9X652_9ACTN</name>
<keyword evidence="3" id="KW-1185">Reference proteome</keyword>
<sequence length="149" mass="17110">MTTYDEYRDRQRLVGRYRQKIRGYGTLGDPKEAMIEASQEVFGDFGDPGLEHCYAGVYFVASGPYIKIGEAGGSPYERMRSFHTGNPHGLKVLHVIAEDRKKERKELEDQLHERFAYLRLPGSEWFHPGPELTEFIVSSCSRECYLSPT</sequence>
<organism evidence="2 3">
    <name type="scientific">Micromonospora arida</name>
    <dbReference type="NCBI Taxonomy" id="2203715"/>
    <lineage>
        <taxon>Bacteria</taxon>
        <taxon>Bacillati</taxon>
        <taxon>Actinomycetota</taxon>
        <taxon>Actinomycetes</taxon>
        <taxon>Micromonosporales</taxon>
        <taxon>Micromonosporaceae</taxon>
        <taxon>Micromonospora</taxon>
    </lineage>
</organism>
<dbReference type="OrthoDB" id="3399718at2"/>
<gene>
    <name evidence="2" type="ORF">DLJ58_17955</name>
</gene>
<evidence type="ECO:0000259" key="1">
    <source>
        <dbReference type="SMART" id="SM00974"/>
    </source>
</evidence>
<accession>A0A3N9X652</accession>
<reference evidence="2 3" key="1">
    <citation type="submission" date="2018-05" db="EMBL/GenBank/DDBJ databases">
        <title>Micromonospora from Atacama Desert.</title>
        <authorList>
            <person name="Carro L."/>
            <person name="Goodfellow M."/>
            <person name="Klenk H.-P."/>
        </authorList>
    </citation>
    <scope>NUCLEOTIDE SEQUENCE [LARGE SCALE GENOMIC DNA]</scope>
    <source>
        <strain evidence="2 3">LB32</strain>
    </source>
</reference>
<dbReference type="AlphaFoldDB" id="A0A3N9X652"/>
<evidence type="ECO:0000313" key="2">
    <source>
        <dbReference type="EMBL" id="RQX08501.1"/>
    </source>
</evidence>
<dbReference type="Pfam" id="PF13455">
    <property type="entry name" value="MUG113"/>
    <property type="match status" value="1"/>
</dbReference>
<dbReference type="InterPro" id="IPR018306">
    <property type="entry name" value="Phage_T5_Orf172_DNA-bd"/>
</dbReference>
<dbReference type="EMBL" id="QGSY01000192">
    <property type="protein sequence ID" value="RQX08501.1"/>
    <property type="molecule type" value="Genomic_DNA"/>
</dbReference>
<feature type="domain" description="Bacteriophage T5 Orf172 DNA-binding" evidence="1">
    <location>
        <begin position="60"/>
        <end position="140"/>
    </location>
</feature>
<proteinExistence type="predicted"/>
<protein>
    <recommendedName>
        <fullName evidence="1">Bacteriophage T5 Orf172 DNA-binding domain-containing protein</fullName>
    </recommendedName>
</protein>
<evidence type="ECO:0000313" key="3">
    <source>
        <dbReference type="Proteomes" id="UP000266889"/>
    </source>
</evidence>
<dbReference type="Proteomes" id="UP000266889">
    <property type="component" value="Unassembled WGS sequence"/>
</dbReference>